<dbReference type="EMBL" id="LT629710">
    <property type="protein sequence ID" value="SDP43983.1"/>
    <property type="molecule type" value="Genomic_DNA"/>
</dbReference>
<feature type="binding site" evidence="3">
    <location>
        <position position="98"/>
    </location>
    <ligand>
        <name>substrate</name>
    </ligand>
</feature>
<feature type="active site" description="Proton donor/acceptor" evidence="2">
    <location>
        <position position="195"/>
    </location>
</feature>
<protein>
    <submittedName>
        <fullName evidence="5">Sugar lactone lactonase YvrE</fullName>
    </submittedName>
</protein>
<feature type="binding site" evidence="3">
    <location>
        <position position="195"/>
    </location>
    <ligand>
        <name>a divalent metal cation</name>
        <dbReference type="ChEBI" id="CHEBI:60240"/>
    </ligand>
</feature>
<dbReference type="PRINTS" id="PR01790">
    <property type="entry name" value="SMP30FAMILY"/>
</dbReference>
<dbReference type="Gene3D" id="2.120.10.30">
    <property type="entry name" value="TolB, C-terminal domain"/>
    <property type="match status" value="1"/>
</dbReference>
<dbReference type="SUPFAM" id="SSF63829">
    <property type="entry name" value="Calcium-dependent phosphotriesterase"/>
    <property type="match status" value="1"/>
</dbReference>
<feature type="binding site" evidence="3">
    <location>
        <position position="118"/>
    </location>
    <ligand>
        <name>substrate</name>
    </ligand>
</feature>
<dbReference type="RefSeq" id="WP_090480108.1">
    <property type="nucleotide sequence ID" value="NZ_LT629710.1"/>
</dbReference>
<evidence type="ECO:0000256" key="2">
    <source>
        <dbReference type="PIRSR" id="PIRSR605511-1"/>
    </source>
</evidence>
<evidence type="ECO:0000313" key="6">
    <source>
        <dbReference type="Proteomes" id="UP000198741"/>
    </source>
</evidence>
<dbReference type="PANTHER" id="PTHR10907">
    <property type="entry name" value="REGUCALCIN"/>
    <property type="match status" value="1"/>
</dbReference>
<evidence type="ECO:0000259" key="4">
    <source>
        <dbReference type="Pfam" id="PF08450"/>
    </source>
</evidence>
<dbReference type="InterPro" id="IPR011042">
    <property type="entry name" value="6-blade_b-propeller_TolB-like"/>
</dbReference>
<organism evidence="5 6">
    <name type="scientific">Nakamurella panacisegetis</name>
    <dbReference type="NCBI Taxonomy" id="1090615"/>
    <lineage>
        <taxon>Bacteria</taxon>
        <taxon>Bacillati</taxon>
        <taxon>Actinomycetota</taxon>
        <taxon>Actinomycetes</taxon>
        <taxon>Nakamurellales</taxon>
        <taxon>Nakamurellaceae</taxon>
        <taxon>Nakamurella</taxon>
    </lineage>
</organism>
<proteinExistence type="inferred from homology"/>
<dbReference type="Proteomes" id="UP000198741">
    <property type="component" value="Chromosome I"/>
</dbReference>
<gene>
    <name evidence="5" type="ORF">SAMN04515671_4240</name>
</gene>
<comment type="cofactor">
    <cofactor evidence="3">
        <name>Zn(2+)</name>
        <dbReference type="ChEBI" id="CHEBI:29105"/>
    </cofactor>
    <text evidence="3">Binds 1 divalent metal cation per subunit.</text>
</comment>
<dbReference type="OrthoDB" id="2633250at2"/>
<feature type="binding site" evidence="3">
    <location>
        <position position="146"/>
    </location>
    <ligand>
        <name>a divalent metal cation</name>
        <dbReference type="ChEBI" id="CHEBI:60240"/>
    </ligand>
</feature>
<keyword evidence="3" id="KW-0862">Zinc</keyword>
<evidence type="ECO:0000256" key="1">
    <source>
        <dbReference type="ARBA" id="ARBA00008853"/>
    </source>
</evidence>
<feature type="domain" description="SMP-30/Gluconolactonase/LRE-like region" evidence="4">
    <location>
        <begin position="15"/>
        <end position="253"/>
    </location>
</feature>
<name>A0A1H0SQL7_9ACTN</name>
<dbReference type="Pfam" id="PF08450">
    <property type="entry name" value="SGL"/>
    <property type="match status" value="1"/>
</dbReference>
<keyword evidence="3" id="KW-0479">Metal-binding</keyword>
<feature type="binding site" evidence="3">
    <location>
        <position position="100"/>
    </location>
    <ligand>
        <name>substrate</name>
    </ligand>
</feature>
<dbReference type="PANTHER" id="PTHR10907:SF47">
    <property type="entry name" value="REGUCALCIN"/>
    <property type="match status" value="1"/>
</dbReference>
<dbReference type="InterPro" id="IPR013658">
    <property type="entry name" value="SGL"/>
</dbReference>
<dbReference type="InterPro" id="IPR005511">
    <property type="entry name" value="SMP-30"/>
</dbReference>
<evidence type="ECO:0000313" key="5">
    <source>
        <dbReference type="EMBL" id="SDP43983.1"/>
    </source>
</evidence>
<accession>A0A1H0SQL7</accession>
<dbReference type="GO" id="GO:0019853">
    <property type="term" value="P:L-ascorbic acid biosynthetic process"/>
    <property type="evidence" value="ECO:0007669"/>
    <property type="project" value="TreeGrafter"/>
</dbReference>
<dbReference type="GO" id="GO:0004341">
    <property type="term" value="F:gluconolactonase activity"/>
    <property type="evidence" value="ECO:0007669"/>
    <property type="project" value="TreeGrafter"/>
</dbReference>
<reference evidence="5 6" key="1">
    <citation type="submission" date="2016-10" db="EMBL/GenBank/DDBJ databases">
        <authorList>
            <person name="de Groot N.N."/>
        </authorList>
    </citation>
    <scope>NUCLEOTIDE SEQUENCE [LARGE SCALE GENOMIC DNA]</scope>
    <source>
        <strain evidence="6">P4-7,KCTC 19426,CECT 7604</strain>
    </source>
</reference>
<comment type="similarity">
    <text evidence="1">Belongs to the SMP-30/CGR1 family.</text>
</comment>
<keyword evidence="6" id="KW-1185">Reference proteome</keyword>
<dbReference type="GO" id="GO:0005509">
    <property type="term" value="F:calcium ion binding"/>
    <property type="evidence" value="ECO:0007669"/>
    <property type="project" value="TreeGrafter"/>
</dbReference>
<dbReference type="AlphaFoldDB" id="A0A1H0SQL7"/>
<feature type="binding site" evidence="3">
    <location>
        <position position="16"/>
    </location>
    <ligand>
        <name>a divalent metal cation</name>
        <dbReference type="ChEBI" id="CHEBI:60240"/>
    </ligand>
</feature>
<sequence>MPRATQLTAPDANHGEGPVFAAALGGLRWVDMLAGDILHLDSATGSVTRWSVGSVAAAFRPRVGGGVVIATEREFVLADVPDGPVRSLGEVFPGDAIRFNEGACDPAGNFLCGTMAYEQTPGAGTMYRLSPAGDAQTVFGDVTISNGLAWTADATRAFYVDTPTGRVDVFDSDTSGALAGRRPFVTIDPSVGSPDGLTVDAEGGIWVALWGGAAVHHYSAAGTLEDVIELPVPKVTACTLGGDRLDQLFITTSRDGENGENPSAGAVFTFDAGVRGLPPAPFGG</sequence>
<dbReference type="STRING" id="1090615.SAMN04515671_4240"/>
<evidence type="ECO:0000256" key="3">
    <source>
        <dbReference type="PIRSR" id="PIRSR605511-2"/>
    </source>
</evidence>